<evidence type="ECO:0000313" key="1">
    <source>
        <dbReference type="EMBL" id="CAB3374609.1"/>
    </source>
</evidence>
<dbReference type="Proteomes" id="UP000494165">
    <property type="component" value="Unassembled WGS sequence"/>
</dbReference>
<evidence type="ECO:0000313" key="2">
    <source>
        <dbReference type="Proteomes" id="UP000494165"/>
    </source>
</evidence>
<keyword evidence="2" id="KW-1185">Reference proteome</keyword>
<dbReference type="EMBL" id="CADEPI010000101">
    <property type="protein sequence ID" value="CAB3374609.1"/>
    <property type="molecule type" value="Genomic_DNA"/>
</dbReference>
<protein>
    <submittedName>
        <fullName evidence="1">Uncharacterized protein</fullName>
    </submittedName>
</protein>
<sequence>MDGSLMNIKNAKSTSRKAKADNILYFNLKRVASWMSFTTIQMRLINLCTALPVGYELTGSQIPITPPSG</sequence>
<organism evidence="1 2">
    <name type="scientific">Cloeon dipterum</name>
    <dbReference type="NCBI Taxonomy" id="197152"/>
    <lineage>
        <taxon>Eukaryota</taxon>
        <taxon>Metazoa</taxon>
        <taxon>Ecdysozoa</taxon>
        <taxon>Arthropoda</taxon>
        <taxon>Hexapoda</taxon>
        <taxon>Insecta</taxon>
        <taxon>Pterygota</taxon>
        <taxon>Palaeoptera</taxon>
        <taxon>Ephemeroptera</taxon>
        <taxon>Pisciforma</taxon>
        <taxon>Baetidae</taxon>
        <taxon>Cloeon</taxon>
    </lineage>
</organism>
<reference evidence="1 2" key="1">
    <citation type="submission" date="2020-04" db="EMBL/GenBank/DDBJ databases">
        <authorList>
            <person name="Alioto T."/>
            <person name="Alioto T."/>
            <person name="Gomez Garrido J."/>
        </authorList>
    </citation>
    <scope>NUCLEOTIDE SEQUENCE [LARGE SCALE GENOMIC DNA]</scope>
</reference>
<dbReference type="AlphaFoldDB" id="A0A8S1D9R5"/>
<proteinExistence type="predicted"/>
<accession>A0A8S1D9R5</accession>
<name>A0A8S1D9R5_9INSE</name>
<gene>
    <name evidence="1" type="ORF">CLODIP_2_CD13495</name>
</gene>
<comment type="caution">
    <text evidence="1">The sequence shown here is derived from an EMBL/GenBank/DDBJ whole genome shotgun (WGS) entry which is preliminary data.</text>
</comment>